<keyword evidence="3" id="KW-1185">Reference proteome</keyword>
<protein>
    <recommendedName>
        <fullName evidence="1">Recombinase domain-containing protein</fullName>
    </recommendedName>
</protein>
<proteinExistence type="predicted"/>
<reference evidence="2 3" key="1">
    <citation type="submission" date="2017-05" db="EMBL/GenBank/DDBJ databases">
        <title>Biotechnological potential of actinobacteria isolated from South African environments.</title>
        <authorList>
            <person name="Le Roes-Hill M."/>
            <person name="Prins A."/>
            <person name="Durrell K.A."/>
        </authorList>
    </citation>
    <scope>NUCLEOTIDE SEQUENCE [LARGE SCALE GENOMIC DNA]</scope>
    <source>
        <strain evidence="2">BS2</strain>
    </source>
</reference>
<dbReference type="EMBL" id="NGFO01000029">
    <property type="protein sequence ID" value="OUC76702.1"/>
    <property type="molecule type" value="Genomic_DNA"/>
</dbReference>
<dbReference type="STRING" id="417102.CA982_20885"/>
<dbReference type="GO" id="GO:0000150">
    <property type="term" value="F:DNA strand exchange activity"/>
    <property type="evidence" value="ECO:0007669"/>
    <property type="project" value="InterPro"/>
</dbReference>
<name>A0A243Q5K0_9ACTN</name>
<evidence type="ECO:0000259" key="1">
    <source>
        <dbReference type="Pfam" id="PF07508"/>
    </source>
</evidence>
<dbReference type="RefSeq" id="WP_044508711.1">
    <property type="nucleotide sequence ID" value="NZ_NGFO01000029.1"/>
</dbReference>
<gene>
    <name evidence="2" type="ORF">CA982_20885</name>
</gene>
<feature type="domain" description="Recombinase" evidence="1">
    <location>
        <begin position="18"/>
        <end position="63"/>
    </location>
</feature>
<dbReference type="GO" id="GO:0003677">
    <property type="term" value="F:DNA binding"/>
    <property type="evidence" value="ECO:0007669"/>
    <property type="project" value="InterPro"/>
</dbReference>
<evidence type="ECO:0000313" key="2">
    <source>
        <dbReference type="EMBL" id="OUC76702.1"/>
    </source>
</evidence>
<organism evidence="2 3">
    <name type="scientific">Gordonia lacunae</name>
    <dbReference type="NCBI Taxonomy" id="417102"/>
    <lineage>
        <taxon>Bacteria</taxon>
        <taxon>Bacillati</taxon>
        <taxon>Actinomycetota</taxon>
        <taxon>Actinomycetes</taxon>
        <taxon>Mycobacteriales</taxon>
        <taxon>Gordoniaceae</taxon>
        <taxon>Gordonia</taxon>
    </lineage>
</organism>
<comment type="caution">
    <text evidence="2">The sequence shown here is derived from an EMBL/GenBank/DDBJ whole genome shotgun (WGS) entry which is preliminary data.</text>
</comment>
<dbReference type="Pfam" id="PF07508">
    <property type="entry name" value="Recombinase"/>
    <property type="match status" value="1"/>
</dbReference>
<evidence type="ECO:0000313" key="3">
    <source>
        <dbReference type="Proteomes" id="UP000194632"/>
    </source>
</evidence>
<dbReference type="Proteomes" id="UP000194632">
    <property type="component" value="Unassembled WGS sequence"/>
</dbReference>
<sequence>MTRTITRRPVGRPPLCSAAIARTIADWHTAGDSDRVIADRLNQAGVPTPAGGTHWTRVHVWRLRHTAHLRAEWSQVASVAAAPHPARQPTSPRR</sequence>
<dbReference type="AlphaFoldDB" id="A0A243Q5K0"/>
<dbReference type="InterPro" id="IPR011109">
    <property type="entry name" value="DNA_bind_recombinase_dom"/>
</dbReference>
<dbReference type="OrthoDB" id="128993at2"/>
<accession>A0A243Q5K0</accession>